<organism evidence="2 3">
    <name type="scientific">Penaeus vannamei</name>
    <name type="common">Whiteleg shrimp</name>
    <name type="synonym">Litopenaeus vannamei</name>
    <dbReference type="NCBI Taxonomy" id="6689"/>
    <lineage>
        <taxon>Eukaryota</taxon>
        <taxon>Metazoa</taxon>
        <taxon>Ecdysozoa</taxon>
        <taxon>Arthropoda</taxon>
        <taxon>Crustacea</taxon>
        <taxon>Multicrustacea</taxon>
        <taxon>Malacostraca</taxon>
        <taxon>Eumalacostraca</taxon>
        <taxon>Eucarida</taxon>
        <taxon>Decapoda</taxon>
        <taxon>Dendrobranchiata</taxon>
        <taxon>Penaeoidea</taxon>
        <taxon>Penaeidae</taxon>
        <taxon>Penaeus</taxon>
    </lineage>
</organism>
<gene>
    <name evidence="2" type="ORF">C7M84_006525</name>
</gene>
<name>A0A423TEP5_PENVA</name>
<sequence>MYPRVKQEQAKQKRRSATGGGPPRSPPSMTEAMSAAVIIMGHELAMNDEPYDSMGLHPVDKDGDPIASVSIDLQQPSTSSVPAPSISSFTPVLFHYSLPSLLFQPLPLILFPIQPLPPLTHFTPILPPSLVFPISLLHISHLYLHLP</sequence>
<proteinExistence type="predicted"/>
<keyword evidence="3" id="KW-1185">Reference proteome</keyword>
<evidence type="ECO:0000313" key="3">
    <source>
        <dbReference type="Proteomes" id="UP000283509"/>
    </source>
</evidence>
<dbReference type="OrthoDB" id="6382697at2759"/>
<reference evidence="2 3" key="1">
    <citation type="submission" date="2018-04" db="EMBL/GenBank/DDBJ databases">
        <authorList>
            <person name="Zhang X."/>
            <person name="Yuan J."/>
            <person name="Li F."/>
            <person name="Xiang J."/>
        </authorList>
    </citation>
    <scope>NUCLEOTIDE SEQUENCE [LARGE SCALE GENOMIC DNA]</scope>
    <source>
        <tissue evidence="2">Muscle</tissue>
    </source>
</reference>
<dbReference type="AlphaFoldDB" id="A0A423TEP5"/>
<evidence type="ECO:0000313" key="2">
    <source>
        <dbReference type="EMBL" id="ROT74959.1"/>
    </source>
</evidence>
<reference evidence="2 3" key="2">
    <citation type="submission" date="2019-01" db="EMBL/GenBank/DDBJ databases">
        <title>The decoding of complex shrimp genome reveals the adaptation for benthos swimmer, frequently molting mechanism and breeding impact on genome.</title>
        <authorList>
            <person name="Sun Y."/>
            <person name="Gao Y."/>
            <person name="Yu Y."/>
        </authorList>
    </citation>
    <scope>NUCLEOTIDE SEQUENCE [LARGE SCALE GENOMIC DNA]</scope>
    <source>
        <tissue evidence="2">Muscle</tissue>
    </source>
</reference>
<dbReference type="EMBL" id="QCYY01001827">
    <property type="protein sequence ID" value="ROT74959.1"/>
    <property type="molecule type" value="Genomic_DNA"/>
</dbReference>
<feature type="region of interest" description="Disordered" evidence="1">
    <location>
        <begin position="1"/>
        <end position="29"/>
    </location>
</feature>
<comment type="caution">
    <text evidence="2">The sequence shown here is derived from an EMBL/GenBank/DDBJ whole genome shotgun (WGS) entry which is preliminary data.</text>
</comment>
<accession>A0A423TEP5</accession>
<protein>
    <submittedName>
        <fullName evidence="2">Uncharacterized protein</fullName>
    </submittedName>
</protein>
<feature type="compositionally biased region" description="Basic and acidic residues" evidence="1">
    <location>
        <begin position="1"/>
        <end position="11"/>
    </location>
</feature>
<dbReference type="Proteomes" id="UP000283509">
    <property type="component" value="Unassembled WGS sequence"/>
</dbReference>
<evidence type="ECO:0000256" key="1">
    <source>
        <dbReference type="SAM" id="MobiDB-lite"/>
    </source>
</evidence>